<dbReference type="Pfam" id="PF00754">
    <property type="entry name" value="F5_F8_type_C"/>
    <property type="match status" value="1"/>
</dbReference>
<keyword evidence="9" id="KW-1185">Reference proteome</keyword>
<keyword evidence="6" id="KW-0326">Glycosidase</keyword>
<dbReference type="SUPFAM" id="SSF49785">
    <property type="entry name" value="Galactose-binding domain-like"/>
    <property type="match status" value="1"/>
</dbReference>
<evidence type="ECO:0000259" key="7">
    <source>
        <dbReference type="PROSITE" id="PS50022"/>
    </source>
</evidence>
<dbReference type="GO" id="GO:0004560">
    <property type="term" value="F:alpha-L-fucosidase activity"/>
    <property type="evidence" value="ECO:0007669"/>
    <property type="project" value="InterPro"/>
</dbReference>
<accession>A0A402D2L4</accession>
<organism evidence="8 9">
    <name type="scientific">Capsulimonas corticalis</name>
    <dbReference type="NCBI Taxonomy" id="2219043"/>
    <lineage>
        <taxon>Bacteria</taxon>
        <taxon>Bacillati</taxon>
        <taxon>Armatimonadota</taxon>
        <taxon>Armatimonadia</taxon>
        <taxon>Capsulimonadales</taxon>
        <taxon>Capsulimonadaceae</taxon>
        <taxon>Capsulimonas</taxon>
    </lineage>
</organism>
<dbReference type="InterPro" id="IPR000421">
    <property type="entry name" value="FA58C"/>
</dbReference>
<dbReference type="PRINTS" id="PR00741">
    <property type="entry name" value="GLHYDRLASE29"/>
</dbReference>
<evidence type="ECO:0000256" key="6">
    <source>
        <dbReference type="ARBA" id="ARBA00023295"/>
    </source>
</evidence>
<comment type="function">
    <text evidence="1">Alpha-L-fucosidase is responsible for hydrolyzing the alpha-1,6-linked fucose joined to the reducing-end N-acetylglucosamine of the carbohydrate moieties of glycoproteins.</text>
</comment>
<dbReference type="InterPro" id="IPR013780">
    <property type="entry name" value="Glyco_hydro_b"/>
</dbReference>
<dbReference type="SMART" id="SM00812">
    <property type="entry name" value="Alpha_L_fucos"/>
    <property type="match status" value="1"/>
</dbReference>
<name>A0A402D2L4_9BACT</name>
<evidence type="ECO:0000256" key="5">
    <source>
        <dbReference type="ARBA" id="ARBA00022801"/>
    </source>
</evidence>
<evidence type="ECO:0000256" key="2">
    <source>
        <dbReference type="ARBA" id="ARBA00007951"/>
    </source>
</evidence>
<protein>
    <recommendedName>
        <fullName evidence="3">alpha-L-fucosidase</fullName>
        <ecNumber evidence="3">3.2.1.51</ecNumber>
    </recommendedName>
</protein>
<dbReference type="GO" id="GO:0005764">
    <property type="term" value="C:lysosome"/>
    <property type="evidence" value="ECO:0007669"/>
    <property type="project" value="TreeGrafter"/>
</dbReference>
<dbReference type="Gene3D" id="2.60.40.1180">
    <property type="entry name" value="Golgi alpha-mannosidase II"/>
    <property type="match status" value="1"/>
</dbReference>
<evidence type="ECO:0000313" key="8">
    <source>
        <dbReference type="EMBL" id="BDI29907.1"/>
    </source>
</evidence>
<dbReference type="InterPro" id="IPR008979">
    <property type="entry name" value="Galactose-bd-like_sf"/>
</dbReference>
<sequence length="578" mass="63102">MIVVSFAIIAIFLSQAKRQVDPLLTKHFWNTAAASLLLMGAALAGPAQAQGPAQTDPHMQWWRDARFGMFIHWGPISVMGQEISWSRSPGPGGANPGGIPAATYDNLYKQFNPTKFDAKAIVAMAKAAGMKYIVFTCKHHDGFCEFDSKLTDYKITNPESPYDKDIVKQLADATHAAGLHWCVYYSQPDYHNPDFHVNQAAYDQYFHRQVHELLTDYGKVDLIWFDGLGGTAQDWDAENLFREMRADNPNLIINNRCGLPGDYYTPEQTIGSYDDQKPWETCMTIGDQWAYKPGDNYKSAKQCIQTLARCVGGDGNLLLNIGPQSDGAVDPTQANRLQAIAGWMKTHSDAVAGTRGGPYKPTGDYVSTRKGDMVYIHVLNWNGEDIQLPPLSRKIVKSALLGGGRIAVHQSADGVTVHIPASAHDAADTVVALKLGGSAMDLAPIAPMPKTPLATLSASDVFRNDPTYAAGMAFDADEETRWATDDGTKQATLTATFEKPTTVQGIAIKEAIEERVQKFEIQYQQPGGSDWITVASGAKIGNTYQASFAPVTARAFRLNILDATDGPTISEITFVTAK</sequence>
<reference evidence="8 9" key="1">
    <citation type="journal article" date="2019" name="Int. J. Syst. Evol. Microbiol.">
        <title>Capsulimonas corticalis gen. nov., sp. nov., an aerobic capsulated bacterium, of a novel bacterial order, Capsulimonadales ord. nov., of the class Armatimonadia of the phylum Armatimonadetes.</title>
        <authorList>
            <person name="Li J."/>
            <person name="Kudo C."/>
            <person name="Tonouchi A."/>
        </authorList>
    </citation>
    <scope>NUCLEOTIDE SEQUENCE [LARGE SCALE GENOMIC DNA]</scope>
    <source>
        <strain evidence="8 9">AX-7</strain>
    </source>
</reference>
<dbReference type="EC" id="3.2.1.51" evidence="3"/>
<dbReference type="InterPro" id="IPR000933">
    <property type="entry name" value="Glyco_hydro_29"/>
</dbReference>
<dbReference type="Gene3D" id="2.60.120.260">
    <property type="entry name" value="Galactose-binding domain-like"/>
    <property type="match status" value="1"/>
</dbReference>
<comment type="similarity">
    <text evidence="2">Belongs to the glycosyl hydrolase 29 family.</text>
</comment>
<dbReference type="Proteomes" id="UP000287394">
    <property type="component" value="Chromosome"/>
</dbReference>
<gene>
    <name evidence="8" type="ORF">CCAX7_19580</name>
</gene>
<dbReference type="PROSITE" id="PS50022">
    <property type="entry name" value="FA58C_3"/>
    <property type="match status" value="1"/>
</dbReference>
<dbReference type="PANTHER" id="PTHR10030">
    <property type="entry name" value="ALPHA-L-FUCOSIDASE"/>
    <property type="match status" value="1"/>
</dbReference>
<dbReference type="EMBL" id="AP025739">
    <property type="protein sequence ID" value="BDI29907.1"/>
    <property type="molecule type" value="Genomic_DNA"/>
</dbReference>
<dbReference type="GO" id="GO:0016139">
    <property type="term" value="P:glycoside catabolic process"/>
    <property type="evidence" value="ECO:0007669"/>
    <property type="project" value="TreeGrafter"/>
</dbReference>
<dbReference type="AlphaFoldDB" id="A0A402D2L4"/>
<dbReference type="SUPFAM" id="SSF51445">
    <property type="entry name" value="(Trans)glycosidases"/>
    <property type="match status" value="1"/>
</dbReference>
<dbReference type="InterPro" id="IPR016286">
    <property type="entry name" value="FUC_metazoa-typ"/>
</dbReference>
<evidence type="ECO:0000256" key="1">
    <source>
        <dbReference type="ARBA" id="ARBA00004071"/>
    </source>
</evidence>
<dbReference type="KEGG" id="ccot:CCAX7_19580"/>
<keyword evidence="5" id="KW-0378">Hydrolase</keyword>
<evidence type="ECO:0000313" key="9">
    <source>
        <dbReference type="Proteomes" id="UP000287394"/>
    </source>
</evidence>
<dbReference type="InterPro" id="IPR017853">
    <property type="entry name" value="GH"/>
</dbReference>
<dbReference type="InterPro" id="IPR057739">
    <property type="entry name" value="Glyco_hydro_29_N"/>
</dbReference>
<evidence type="ECO:0000256" key="4">
    <source>
        <dbReference type="ARBA" id="ARBA00022729"/>
    </source>
</evidence>
<dbReference type="Gene3D" id="3.20.20.80">
    <property type="entry name" value="Glycosidases"/>
    <property type="match status" value="1"/>
</dbReference>
<dbReference type="Pfam" id="PF01120">
    <property type="entry name" value="Alpha_L_fucos"/>
    <property type="match status" value="1"/>
</dbReference>
<dbReference type="PANTHER" id="PTHR10030:SF37">
    <property type="entry name" value="ALPHA-L-FUCOSIDASE-RELATED"/>
    <property type="match status" value="1"/>
</dbReference>
<keyword evidence="4" id="KW-0732">Signal</keyword>
<dbReference type="GO" id="GO:0006004">
    <property type="term" value="P:fucose metabolic process"/>
    <property type="evidence" value="ECO:0007669"/>
    <property type="project" value="InterPro"/>
</dbReference>
<evidence type="ECO:0000256" key="3">
    <source>
        <dbReference type="ARBA" id="ARBA00012662"/>
    </source>
</evidence>
<feature type="domain" description="F5/8 type C" evidence="7">
    <location>
        <begin position="437"/>
        <end position="577"/>
    </location>
</feature>
<proteinExistence type="inferred from homology"/>